<feature type="domain" description="Type II secretion system protein GspF" evidence="9">
    <location>
        <begin position="64"/>
        <end position="186"/>
    </location>
</feature>
<evidence type="ECO:0000313" key="10">
    <source>
        <dbReference type="EMBL" id="SUT90952.1"/>
    </source>
</evidence>
<dbReference type="Pfam" id="PF00482">
    <property type="entry name" value="T2SSF"/>
    <property type="match status" value="2"/>
</dbReference>
<feature type="transmembrane region" description="Helical" evidence="8">
    <location>
        <begin position="216"/>
        <end position="235"/>
    </location>
</feature>
<dbReference type="PANTHER" id="PTHR30012:SF7">
    <property type="entry name" value="PROTEIN TRANSPORT PROTEIN HOFC HOMOLOG"/>
    <property type="match status" value="1"/>
</dbReference>
<dbReference type="PRINTS" id="PR00812">
    <property type="entry name" value="BCTERIALGSPF"/>
</dbReference>
<feature type="domain" description="Type II secretion system protein GspF" evidence="9">
    <location>
        <begin position="267"/>
        <end position="389"/>
    </location>
</feature>
<accession>A0A380TRW2</accession>
<keyword evidence="3" id="KW-1003">Cell membrane</keyword>
<evidence type="ECO:0000256" key="8">
    <source>
        <dbReference type="SAM" id="Phobius"/>
    </source>
</evidence>
<name>A0A380TRW2_ACTLI</name>
<dbReference type="Gene3D" id="1.20.81.30">
    <property type="entry name" value="Type II secretion system (T2SS), domain F"/>
    <property type="match status" value="2"/>
</dbReference>
<comment type="similarity">
    <text evidence="2">Belongs to the GSP F family.</text>
</comment>
<sequence length="400" mass="45548">MLKVYEFHWKAKNRFQQLQKGKALACHRTELERRLLAKGYSQIRIQRNFRFVTQASSESITQVIKQLALLLNSAVPLKQALNMLLENTYHIRIYMWLSDLNRLIESGYTMSSSLTKLNLYLAKSEIQLVRIGEQSGRLGEILQNIAVNRYQTEKLHKKIKKIMFYPVVTLIISVALSLAMLLFIVPQFIELYSGSEKPLPLITQMLFTLSHFLQHSLLQVTIVSLLAVGFFRFFAKKYRFLTAIKNGMLSALPIFNKIVENVRIVFFSQNLGLMLKAHIRLETALNTFLATQSQDLRLQKEIENILAQLKQGYRFSESINASVFGIQVVQMLAIGEQSGNVAQMCSYIGELYRQQLDDQVDLLSQLLEPILMLIIGLIIGTVLIGLYLPIFDLGGLVGGG</sequence>
<dbReference type="InterPro" id="IPR042094">
    <property type="entry name" value="T2SS_GspF_sf"/>
</dbReference>
<evidence type="ECO:0000256" key="3">
    <source>
        <dbReference type="ARBA" id="ARBA00022475"/>
    </source>
</evidence>
<keyword evidence="7 8" id="KW-0472">Membrane</keyword>
<evidence type="ECO:0000313" key="11">
    <source>
        <dbReference type="Proteomes" id="UP000254253"/>
    </source>
</evidence>
<evidence type="ECO:0000256" key="1">
    <source>
        <dbReference type="ARBA" id="ARBA00004429"/>
    </source>
</evidence>
<dbReference type="GO" id="GO:0005886">
    <property type="term" value="C:plasma membrane"/>
    <property type="evidence" value="ECO:0007669"/>
    <property type="project" value="UniProtKB-SubCell"/>
</dbReference>
<dbReference type="PANTHER" id="PTHR30012">
    <property type="entry name" value="GENERAL SECRETION PATHWAY PROTEIN"/>
    <property type="match status" value="1"/>
</dbReference>
<evidence type="ECO:0000256" key="4">
    <source>
        <dbReference type="ARBA" id="ARBA00022519"/>
    </source>
</evidence>
<keyword evidence="4" id="KW-0997">Cell inner membrane</keyword>
<dbReference type="GO" id="GO:0015628">
    <property type="term" value="P:protein secretion by the type II secretion system"/>
    <property type="evidence" value="ECO:0007669"/>
    <property type="project" value="TreeGrafter"/>
</dbReference>
<proteinExistence type="inferred from homology"/>
<keyword evidence="5 8" id="KW-0812">Transmembrane</keyword>
<dbReference type="InterPro" id="IPR018076">
    <property type="entry name" value="T2SS_GspF_dom"/>
</dbReference>
<dbReference type="EMBL" id="UFRN01000002">
    <property type="protein sequence ID" value="SUT90952.1"/>
    <property type="molecule type" value="Genomic_DNA"/>
</dbReference>
<evidence type="ECO:0000256" key="5">
    <source>
        <dbReference type="ARBA" id="ARBA00022692"/>
    </source>
</evidence>
<feature type="transmembrane region" description="Helical" evidence="8">
    <location>
        <begin position="164"/>
        <end position="189"/>
    </location>
</feature>
<keyword evidence="11" id="KW-1185">Reference proteome</keyword>
<evidence type="ECO:0000259" key="9">
    <source>
        <dbReference type="Pfam" id="PF00482"/>
    </source>
</evidence>
<evidence type="ECO:0000256" key="7">
    <source>
        <dbReference type="ARBA" id="ARBA00023136"/>
    </source>
</evidence>
<protein>
    <submittedName>
        <fullName evidence="10">Protein transport protein HofC-like protein</fullName>
    </submittedName>
</protein>
<dbReference type="RefSeq" id="WP_115586747.1">
    <property type="nucleotide sequence ID" value="NZ_LR134169.1"/>
</dbReference>
<feature type="transmembrane region" description="Helical" evidence="8">
    <location>
        <begin position="370"/>
        <end position="390"/>
    </location>
</feature>
<dbReference type="InterPro" id="IPR003004">
    <property type="entry name" value="GspF/PilC"/>
</dbReference>
<gene>
    <name evidence="10" type="primary">hofC</name>
    <name evidence="10" type="ORF">NCTC4191_00419</name>
</gene>
<dbReference type="AlphaFoldDB" id="A0A380TRW2"/>
<reference evidence="10 11" key="1">
    <citation type="submission" date="2018-06" db="EMBL/GenBank/DDBJ databases">
        <authorList>
            <consortium name="Pathogen Informatics"/>
            <person name="Doyle S."/>
        </authorList>
    </citation>
    <scope>NUCLEOTIDE SEQUENCE [LARGE SCALE GENOMIC DNA]</scope>
    <source>
        <strain evidence="10 11">NCTC4191</strain>
    </source>
</reference>
<dbReference type="Proteomes" id="UP000254253">
    <property type="component" value="Unassembled WGS sequence"/>
</dbReference>
<evidence type="ECO:0000256" key="2">
    <source>
        <dbReference type="ARBA" id="ARBA00005745"/>
    </source>
</evidence>
<evidence type="ECO:0000256" key="6">
    <source>
        <dbReference type="ARBA" id="ARBA00022989"/>
    </source>
</evidence>
<organism evidence="10 11">
    <name type="scientific">Actinobacillus lignieresii</name>
    <dbReference type="NCBI Taxonomy" id="720"/>
    <lineage>
        <taxon>Bacteria</taxon>
        <taxon>Pseudomonadati</taxon>
        <taxon>Pseudomonadota</taxon>
        <taxon>Gammaproteobacteria</taxon>
        <taxon>Pasteurellales</taxon>
        <taxon>Pasteurellaceae</taxon>
        <taxon>Actinobacillus</taxon>
    </lineage>
</organism>
<comment type="subcellular location">
    <subcellularLocation>
        <location evidence="1">Cell inner membrane</location>
        <topology evidence="1">Multi-pass membrane protein</topology>
    </subcellularLocation>
</comment>
<keyword evidence="6 8" id="KW-1133">Transmembrane helix</keyword>